<organism evidence="2 3">
    <name type="scientific">Ditylenchus dipsaci</name>
    <dbReference type="NCBI Taxonomy" id="166011"/>
    <lineage>
        <taxon>Eukaryota</taxon>
        <taxon>Metazoa</taxon>
        <taxon>Ecdysozoa</taxon>
        <taxon>Nematoda</taxon>
        <taxon>Chromadorea</taxon>
        <taxon>Rhabditida</taxon>
        <taxon>Tylenchina</taxon>
        <taxon>Tylenchomorpha</taxon>
        <taxon>Sphaerularioidea</taxon>
        <taxon>Anguinidae</taxon>
        <taxon>Anguininae</taxon>
        <taxon>Ditylenchus</taxon>
    </lineage>
</organism>
<feature type="transmembrane region" description="Helical" evidence="1">
    <location>
        <begin position="49"/>
        <end position="70"/>
    </location>
</feature>
<proteinExistence type="predicted"/>
<keyword evidence="1" id="KW-0812">Transmembrane</keyword>
<evidence type="ECO:0000313" key="2">
    <source>
        <dbReference type="Proteomes" id="UP000887574"/>
    </source>
</evidence>
<sequence length="87" mass="9461">MNITTSNFLSIIAHGSMIFCILLHRVDQVKSGLPPSVSETTSIYIDHDAMLSTVLSVTMISLVVEALFTFRQVSPSSISVMSLFAIV</sequence>
<evidence type="ECO:0000256" key="1">
    <source>
        <dbReference type="SAM" id="Phobius"/>
    </source>
</evidence>
<reference evidence="3" key="1">
    <citation type="submission" date="2022-11" db="UniProtKB">
        <authorList>
            <consortium name="WormBaseParasite"/>
        </authorList>
    </citation>
    <scope>IDENTIFICATION</scope>
</reference>
<feature type="transmembrane region" description="Helical" evidence="1">
    <location>
        <begin position="7"/>
        <end position="26"/>
    </location>
</feature>
<dbReference type="InterPro" id="IPR029248">
    <property type="entry name" value="TMEM107"/>
</dbReference>
<dbReference type="AlphaFoldDB" id="A0A915EGU2"/>
<dbReference type="WBParaSite" id="jg5195">
    <property type="protein sequence ID" value="jg5195"/>
    <property type="gene ID" value="jg5195"/>
</dbReference>
<dbReference type="Pfam" id="PF14995">
    <property type="entry name" value="TMEM107"/>
    <property type="match status" value="1"/>
</dbReference>
<keyword evidence="2" id="KW-1185">Reference proteome</keyword>
<keyword evidence="1" id="KW-0472">Membrane</keyword>
<name>A0A915EGU2_9BILA</name>
<protein>
    <submittedName>
        <fullName evidence="3">Transmembrane protein 107</fullName>
    </submittedName>
</protein>
<accession>A0A915EGU2</accession>
<dbReference type="Proteomes" id="UP000887574">
    <property type="component" value="Unplaced"/>
</dbReference>
<evidence type="ECO:0000313" key="3">
    <source>
        <dbReference type="WBParaSite" id="jg5195"/>
    </source>
</evidence>
<keyword evidence="1" id="KW-1133">Transmembrane helix</keyword>